<feature type="transmembrane region" description="Helical" evidence="13">
    <location>
        <begin position="193"/>
        <end position="221"/>
    </location>
</feature>
<dbReference type="PRINTS" id="PR00237">
    <property type="entry name" value="GPCRRHODOPSN"/>
</dbReference>
<dbReference type="PANTHER" id="PTHR26452">
    <property type="entry name" value="OLFACTORY RECEPTOR"/>
    <property type="match status" value="1"/>
</dbReference>
<feature type="transmembrane region" description="Helical" evidence="13">
    <location>
        <begin position="242"/>
        <end position="263"/>
    </location>
</feature>
<organism evidence="15 16">
    <name type="scientific">Varanus komodoensis</name>
    <name type="common">Komodo dragon</name>
    <dbReference type="NCBI Taxonomy" id="61221"/>
    <lineage>
        <taxon>Eukaryota</taxon>
        <taxon>Metazoa</taxon>
        <taxon>Chordata</taxon>
        <taxon>Craniata</taxon>
        <taxon>Vertebrata</taxon>
        <taxon>Euteleostomi</taxon>
        <taxon>Lepidosauria</taxon>
        <taxon>Squamata</taxon>
        <taxon>Bifurcata</taxon>
        <taxon>Unidentata</taxon>
        <taxon>Episquamata</taxon>
        <taxon>Toxicofera</taxon>
        <taxon>Anguimorpha</taxon>
        <taxon>Paleoanguimorpha</taxon>
        <taxon>Varanoidea</taxon>
        <taxon>Varanidae</taxon>
        <taxon>Varanus</taxon>
    </lineage>
</organism>
<feature type="transmembrane region" description="Helical" evidence="13">
    <location>
        <begin position="58"/>
        <end position="78"/>
    </location>
</feature>
<keyword evidence="10" id="KW-0325">Glycoprotein</keyword>
<evidence type="ECO:0000259" key="14">
    <source>
        <dbReference type="PROSITE" id="PS50262"/>
    </source>
</evidence>
<dbReference type="GO" id="GO:0005886">
    <property type="term" value="C:plasma membrane"/>
    <property type="evidence" value="ECO:0007669"/>
    <property type="project" value="UniProtKB-SubCell"/>
</dbReference>
<evidence type="ECO:0000256" key="8">
    <source>
        <dbReference type="ARBA" id="ARBA00023136"/>
    </source>
</evidence>
<evidence type="ECO:0000256" key="2">
    <source>
        <dbReference type="ARBA" id="ARBA00022475"/>
    </source>
</evidence>
<name>A0A8D2KRN8_VARKO</name>
<dbReference type="Gene3D" id="1.20.1070.10">
    <property type="entry name" value="Rhodopsin 7-helix transmembrane proteins"/>
    <property type="match status" value="1"/>
</dbReference>
<evidence type="ECO:0000256" key="6">
    <source>
        <dbReference type="ARBA" id="ARBA00022989"/>
    </source>
</evidence>
<dbReference type="OMA" id="HYARIMD"/>
<reference evidence="15" key="1">
    <citation type="submission" date="2025-08" db="UniProtKB">
        <authorList>
            <consortium name="Ensembl"/>
        </authorList>
    </citation>
    <scope>IDENTIFICATION</scope>
</reference>
<dbReference type="GO" id="GO:0004930">
    <property type="term" value="F:G protein-coupled receptor activity"/>
    <property type="evidence" value="ECO:0007669"/>
    <property type="project" value="UniProtKB-KW"/>
</dbReference>
<evidence type="ECO:0000256" key="12">
    <source>
        <dbReference type="RuleBase" id="RU000688"/>
    </source>
</evidence>
<sequence>MQKNKTGIKEFILLGFGEPQSLHTFLFLIFLLIYIVTLIANFLTVLLIVTARHLHTPMYYFLGNLSCLEILYSSAILPKTMASFWTGDKAISLRGCMLQFYFFSFLVCTECYLLAVMSYDRFLAICKPLHYARIMDGKLCLSLAGGSWINSIVFISIYLPFMLELHYCGSNTIDHFYCESFALIKLSCSHIRILPLVTVILAFLFSFPPFLLTLISYVYIIHTILKIPSITGRQKAFSTCSSHLIVVCLFYGAIIIVISYYLIPKVEVVRDLSKMFSLLYTVFPPMANPLIYTLRNKDVKDILRKAAGKIMRNPQFLLQWFLLD</sequence>
<evidence type="ECO:0000256" key="11">
    <source>
        <dbReference type="ARBA" id="ARBA00023224"/>
    </source>
</evidence>
<evidence type="ECO:0000256" key="4">
    <source>
        <dbReference type="ARBA" id="ARBA00022692"/>
    </source>
</evidence>
<dbReference type="InterPro" id="IPR000725">
    <property type="entry name" value="Olfact_rcpt"/>
</dbReference>
<feature type="transmembrane region" description="Helical" evidence="13">
    <location>
        <begin position="139"/>
        <end position="161"/>
    </location>
</feature>
<reference evidence="15" key="2">
    <citation type="submission" date="2025-09" db="UniProtKB">
        <authorList>
            <consortium name="Ensembl"/>
        </authorList>
    </citation>
    <scope>IDENTIFICATION</scope>
</reference>
<dbReference type="PRINTS" id="PR00245">
    <property type="entry name" value="OLFACTORYR"/>
</dbReference>
<dbReference type="PROSITE" id="PS50262">
    <property type="entry name" value="G_PROTEIN_RECEP_F1_2"/>
    <property type="match status" value="1"/>
</dbReference>
<gene>
    <name evidence="15" type="primary">LOC123033368</name>
</gene>
<dbReference type="InterPro" id="IPR050516">
    <property type="entry name" value="Olfactory_GPCR"/>
</dbReference>
<protein>
    <recommendedName>
        <fullName evidence="13">Olfactory receptor</fullName>
    </recommendedName>
</protein>
<comment type="similarity">
    <text evidence="12">Belongs to the G-protein coupled receptor 1 family.</text>
</comment>
<feature type="transmembrane region" description="Helical" evidence="13">
    <location>
        <begin position="25"/>
        <end position="51"/>
    </location>
</feature>
<keyword evidence="2 13" id="KW-1003">Cell membrane</keyword>
<evidence type="ECO:0000256" key="7">
    <source>
        <dbReference type="ARBA" id="ARBA00023040"/>
    </source>
</evidence>
<dbReference type="GO" id="GO:0004984">
    <property type="term" value="F:olfactory receptor activity"/>
    <property type="evidence" value="ECO:0007669"/>
    <property type="project" value="InterPro"/>
</dbReference>
<evidence type="ECO:0000256" key="10">
    <source>
        <dbReference type="ARBA" id="ARBA00023180"/>
    </source>
</evidence>
<keyword evidence="9 12" id="KW-0675">Receptor</keyword>
<dbReference type="PROSITE" id="PS00237">
    <property type="entry name" value="G_PROTEIN_RECEP_F1_1"/>
    <property type="match status" value="1"/>
</dbReference>
<keyword evidence="8 13" id="KW-0472">Membrane</keyword>
<keyword evidence="11 12" id="KW-0807">Transducer</keyword>
<dbReference type="Ensembl" id="ENSVKKT00000002314.1">
    <property type="protein sequence ID" value="ENSVKKP00000002244.1"/>
    <property type="gene ID" value="ENSVKKG00000001820.1"/>
</dbReference>
<dbReference type="InterPro" id="IPR017452">
    <property type="entry name" value="GPCR_Rhodpsn_7TM"/>
</dbReference>
<keyword evidence="6 13" id="KW-1133">Transmembrane helix</keyword>
<evidence type="ECO:0000256" key="9">
    <source>
        <dbReference type="ARBA" id="ARBA00023170"/>
    </source>
</evidence>
<keyword evidence="5 13" id="KW-0552">Olfaction</keyword>
<keyword evidence="7 12" id="KW-0297">G-protein coupled receptor</keyword>
<dbReference type="FunFam" id="1.20.1070.10:FF:000010">
    <property type="entry name" value="Olfactory receptor"/>
    <property type="match status" value="1"/>
</dbReference>
<keyword evidence="3 13" id="KW-0716">Sensory transduction</keyword>
<dbReference type="AlphaFoldDB" id="A0A8D2KRN8"/>
<dbReference type="InterPro" id="IPR000276">
    <property type="entry name" value="GPCR_Rhodpsn"/>
</dbReference>
<dbReference type="CDD" id="cd15911">
    <property type="entry name" value="7tmA_OR11A-like"/>
    <property type="match status" value="1"/>
</dbReference>
<evidence type="ECO:0000313" key="15">
    <source>
        <dbReference type="Ensembl" id="ENSVKKP00000002244.1"/>
    </source>
</evidence>
<proteinExistence type="inferred from homology"/>
<feature type="domain" description="G-protein coupled receptors family 1 profile" evidence="14">
    <location>
        <begin position="40"/>
        <end position="292"/>
    </location>
</feature>
<evidence type="ECO:0000256" key="1">
    <source>
        <dbReference type="ARBA" id="ARBA00004651"/>
    </source>
</evidence>
<evidence type="ECO:0000256" key="13">
    <source>
        <dbReference type="RuleBase" id="RU363047"/>
    </source>
</evidence>
<feature type="transmembrane region" description="Helical" evidence="13">
    <location>
        <begin position="275"/>
        <end position="294"/>
    </location>
</feature>
<evidence type="ECO:0000256" key="3">
    <source>
        <dbReference type="ARBA" id="ARBA00022606"/>
    </source>
</evidence>
<evidence type="ECO:0000256" key="5">
    <source>
        <dbReference type="ARBA" id="ARBA00022725"/>
    </source>
</evidence>
<keyword evidence="16" id="KW-1185">Reference proteome</keyword>
<comment type="subcellular location">
    <subcellularLocation>
        <location evidence="1 13">Cell membrane</location>
        <topology evidence="1 13">Multi-pass membrane protein</topology>
    </subcellularLocation>
</comment>
<dbReference type="Proteomes" id="UP000694545">
    <property type="component" value="Unplaced"/>
</dbReference>
<accession>A0A8D2KRN8</accession>
<dbReference type="Pfam" id="PF13853">
    <property type="entry name" value="7tm_4"/>
    <property type="match status" value="1"/>
</dbReference>
<dbReference type="SUPFAM" id="SSF81321">
    <property type="entry name" value="Family A G protein-coupled receptor-like"/>
    <property type="match status" value="1"/>
</dbReference>
<feature type="transmembrane region" description="Helical" evidence="13">
    <location>
        <begin position="98"/>
        <end position="119"/>
    </location>
</feature>
<evidence type="ECO:0000313" key="16">
    <source>
        <dbReference type="Proteomes" id="UP000694545"/>
    </source>
</evidence>
<keyword evidence="4 12" id="KW-0812">Transmembrane</keyword>